<keyword evidence="2" id="KW-0805">Transcription regulation</keyword>
<dbReference type="InterPro" id="IPR005119">
    <property type="entry name" value="LysR_subst-bd"/>
</dbReference>
<dbReference type="PANTHER" id="PTHR30346">
    <property type="entry name" value="TRANSCRIPTIONAL DUAL REGULATOR HCAR-RELATED"/>
    <property type="match status" value="1"/>
</dbReference>
<dbReference type="EMBL" id="JBHUOF010000007">
    <property type="protein sequence ID" value="MFD2799232.1"/>
    <property type="molecule type" value="Genomic_DNA"/>
</dbReference>
<protein>
    <submittedName>
        <fullName evidence="6">LysR substrate-binding domain-containing protein</fullName>
    </submittedName>
</protein>
<evidence type="ECO:0000256" key="1">
    <source>
        <dbReference type="ARBA" id="ARBA00009437"/>
    </source>
</evidence>
<keyword evidence="4" id="KW-0804">Transcription</keyword>
<dbReference type="InterPro" id="IPR000847">
    <property type="entry name" value="LysR_HTH_N"/>
</dbReference>
<dbReference type="RefSeq" id="WP_377386091.1">
    <property type="nucleotide sequence ID" value="NZ_JBHSAN010000006.1"/>
</dbReference>
<evidence type="ECO:0000313" key="6">
    <source>
        <dbReference type="EMBL" id="MFD2799232.1"/>
    </source>
</evidence>
<sequence length="308" mass="32707">MLDPRRLRLLRDVARTGSIAGAAQRDGCTAAAASQQLAALERQTGVPLLERGARSVRLTEAGRVLVEHADRVLSELDSAEQALLAVAGLRGGRLRVAAFGTAASFTVPALAAFQRHHAEVELSFVELEPDEAVPAVREGEVDLAVTHQYAQLPKPDLRGLRQAPLRRERLLLAVPPSLRPGDPGAVRLRDFAPARWIAPRPVAGFQAVVELTCRAAGFEPNVGFRTDSYDVMLAFVAADFGVALVPELAATETPGVAFLEVARPAPLAREVHATARAADTSPAVAHLLTLLRERAGGHAAASGARRRG</sequence>
<comment type="similarity">
    <text evidence="1">Belongs to the LysR transcriptional regulatory family.</text>
</comment>
<reference evidence="7" key="1">
    <citation type="journal article" date="2019" name="Int. J. Syst. Evol. Microbiol.">
        <title>The Global Catalogue of Microorganisms (GCM) 10K type strain sequencing project: providing services to taxonomists for standard genome sequencing and annotation.</title>
        <authorList>
            <consortium name="The Broad Institute Genomics Platform"/>
            <consortium name="The Broad Institute Genome Sequencing Center for Infectious Disease"/>
            <person name="Wu L."/>
            <person name="Ma J."/>
        </authorList>
    </citation>
    <scope>NUCLEOTIDE SEQUENCE [LARGE SCALE GENOMIC DNA]</scope>
    <source>
        <strain evidence="7">IBRC-M 10906</strain>
    </source>
</reference>
<dbReference type="Gene3D" id="1.10.10.10">
    <property type="entry name" value="Winged helix-like DNA-binding domain superfamily/Winged helix DNA-binding domain"/>
    <property type="match status" value="1"/>
</dbReference>
<accession>A0ABW5W5Z5</accession>
<organism evidence="6 7">
    <name type="scientific">Prauserella oleivorans</name>
    <dbReference type="NCBI Taxonomy" id="1478153"/>
    <lineage>
        <taxon>Bacteria</taxon>
        <taxon>Bacillati</taxon>
        <taxon>Actinomycetota</taxon>
        <taxon>Actinomycetes</taxon>
        <taxon>Pseudonocardiales</taxon>
        <taxon>Pseudonocardiaceae</taxon>
        <taxon>Prauserella</taxon>
    </lineage>
</organism>
<evidence type="ECO:0000313" key="7">
    <source>
        <dbReference type="Proteomes" id="UP001597478"/>
    </source>
</evidence>
<keyword evidence="3" id="KW-0238">DNA-binding</keyword>
<dbReference type="Pfam" id="PF03466">
    <property type="entry name" value="LysR_substrate"/>
    <property type="match status" value="1"/>
</dbReference>
<evidence type="ECO:0000256" key="4">
    <source>
        <dbReference type="ARBA" id="ARBA00023163"/>
    </source>
</evidence>
<evidence type="ECO:0000256" key="3">
    <source>
        <dbReference type="ARBA" id="ARBA00023125"/>
    </source>
</evidence>
<dbReference type="Gene3D" id="3.40.190.10">
    <property type="entry name" value="Periplasmic binding protein-like II"/>
    <property type="match status" value="2"/>
</dbReference>
<dbReference type="PROSITE" id="PS50931">
    <property type="entry name" value="HTH_LYSR"/>
    <property type="match status" value="1"/>
</dbReference>
<proteinExistence type="inferred from homology"/>
<dbReference type="PANTHER" id="PTHR30346:SF29">
    <property type="entry name" value="LYSR SUBSTRATE-BINDING"/>
    <property type="match status" value="1"/>
</dbReference>
<dbReference type="InterPro" id="IPR036390">
    <property type="entry name" value="WH_DNA-bd_sf"/>
</dbReference>
<name>A0ABW5W5Z5_9PSEU</name>
<dbReference type="SUPFAM" id="SSF53850">
    <property type="entry name" value="Periplasmic binding protein-like II"/>
    <property type="match status" value="1"/>
</dbReference>
<gene>
    <name evidence="6" type="ORF">ACFS2C_07510</name>
</gene>
<evidence type="ECO:0000259" key="5">
    <source>
        <dbReference type="PROSITE" id="PS50931"/>
    </source>
</evidence>
<comment type="caution">
    <text evidence="6">The sequence shown here is derived from an EMBL/GenBank/DDBJ whole genome shotgun (WGS) entry which is preliminary data.</text>
</comment>
<dbReference type="Pfam" id="PF00126">
    <property type="entry name" value="HTH_1"/>
    <property type="match status" value="1"/>
</dbReference>
<dbReference type="SUPFAM" id="SSF46785">
    <property type="entry name" value="Winged helix' DNA-binding domain"/>
    <property type="match status" value="1"/>
</dbReference>
<evidence type="ECO:0000256" key="2">
    <source>
        <dbReference type="ARBA" id="ARBA00023015"/>
    </source>
</evidence>
<keyword evidence="7" id="KW-1185">Reference proteome</keyword>
<dbReference type="InterPro" id="IPR036388">
    <property type="entry name" value="WH-like_DNA-bd_sf"/>
</dbReference>
<feature type="domain" description="HTH lysR-type" evidence="5">
    <location>
        <begin position="2"/>
        <end position="59"/>
    </location>
</feature>
<dbReference type="Proteomes" id="UP001597478">
    <property type="component" value="Unassembled WGS sequence"/>
</dbReference>